<protein>
    <submittedName>
        <fullName evidence="1">Uncharacterized protein</fullName>
    </submittedName>
</protein>
<keyword evidence="2" id="KW-1185">Reference proteome</keyword>
<evidence type="ECO:0000313" key="1">
    <source>
        <dbReference type="EMBL" id="KAK4500167.1"/>
    </source>
</evidence>
<proteinExistence type="predicted"/>
<gene>
    <name evidence="1" type="ORF">PRZ48_008353</name>
</gene>
<name>A0ABR0EFA6_ZASCE</name>
<reference evidence="1 2" key="1">
    <citation type="journal article" date="2023" name="G3 (Bethesda)">
        <title>A chromosome-level genome assembly of Zasmidium syzygii isolated from banana leaves.</title>
        <authorList>
            <person name="van Westerhoven A.C."/>
            <person name="Mehrabi R."/>
            <person name="Talebi R."/>
            <person name="Steentjes M.B.F."/>
            <person name="Corcolon B."/>
            <person name="Chong P.A."/>
            <person name="Kema G.H.J."/>
            <person name="Seidl M.F."/>
        </authorList>
    </citation>
    <scope>NUCLEOTIDE SEQUENCE [LARGE SCALE GENOMIC DNA]</scope>
    <source>
        <strain evidence="1 2">P124</strain>
    </source>
</reference>
<organism evidence="1 2">
    <name type="scientific">Zasmidium cellare</name>
    <name type="common">Wine cellar mold</name>
    <name type="synonym">Racodium cellare</name>
    <dbReference type="NCBI Taxonomy" id="395010"/>
    <lineage>
        <taxon>Eukaryota</taxon>
        <taxon>Fungi</taxon>
        <taxon>Dikarya</taxon>
        <taxon>Ascomycota</taxon>
        <taxon>Pezizomycotina</taxon>
        <taxon>Dothideomycetes</taxon>
        <taxon>Dothideomycetidae</taxon>
        <taxon>Mycosphaerellales</taxon>
        <taxon>Mycosphaerellaceae</taxon>
        <taxon>Zasmidium</taxon>
    </lineage>
</organism>
<evidence type="ECO:0000313" key="2">
    <source>
        <dbReference type="Proteomes" id="UP001305779"/>
    </source>
</evidence>
<dbReference type="EMBL" id="JAXOVC010000006">
    <property type="protein sequence ID" value="KAK4500167.1"/>
    <property type="molecule type" value="Genomic_DNA"/>
</dbReference>
<sequence>MSKPYLHIGEGCGGVYSFPVSTTATDEGTWSIGTTDCRYCVGIYFPLSNEKCFCAHIYACCDDVDDLSPLDVPLGPWVPFEAEGVALTKKVKELLDGFIDELGISRDQLAFMADRAVVVCPFPTKNVHGQVMPTVGKYIIDALDLAFNTTFTAEKAHGFAVDHSTGEHEIFRFTPKGPSKFKRTVVFHPDSEDQMEPVQDERLGWTIHSRADRRNGAEKSFMLKYKADGWEVDHDDSPDPQAMKD</sequence>
<comment type="caution">
    <text evidence="1">The sequence shown here is derived from an EMBL/GenBank/DDBJ whole genome shotgun (WGS) entry which is preliminary data.</text>
</comment>
<dbReference type="Proteomes" id="UP001305779">
    <property type="component" value="Unassembled WGS sequence"/>
</dbReference>
<accession>A0ABR0EFA6</accession>